<dbReference type="SMART" id="SM00471">
    <property type="entry name" value="HDc"/>
    <property type="match status" value="1"/>
</dbReference>
<evidence type="ECO:0000256" key="1">
    <source>
        <dbReference type="ARBA" id="ARBA00022801"/>
    </source>
</evidence>
<dbReference type="Gene3D" id="1.10.3210.10">
    <property type="entry name" value="Hypothetical protein af1432"/>
    <property type="match status" value="1"/>
</dbReference>
<dbReference type="FunFam" id="3.10.20.30:FF:000002">
    <property type="entry name" value="GTP pyrophosphokinase (RelA/SpoT)"/>
    <property type="match status" value="1"/>
</dbReference>
<dbReference type="GO" id="GO:0015949">
    <property type="term" value="P:nucleobase-containing small molecule interconversion"/>
    <property type="evidence" value="ECO:0007669"/>
    <property type="project" value="UniProtKB-ARBA"/>
</dbReference>
<organism evidence="10 11">
    <name type="scientific">Thiorhodococcus minor</name>
    <dbReference type="NCBI Taxonomy" id="57489"/>
    <lineage>
        <taxon>Bacteria</taxon>
        <taxon>Pseudomonadati</taxon>
        <taxon>Pseudomonadota</taxon>
        <taxon>Gammaproteobacteria</taxon>
        <taxon>Chromatiales</taxon>
        <taxon>Chromatiaceae</taxon>
        <taxon>Thiorhodococcus</taxon>
    </lineage>
</organism>
<evidence type="ECO:0000259" key="7">
    <source>
        <dbReference type="PROSITE" id="PS51671"/>
    </source>
</evidence>
<evidence type="ECO:0000256" key="2">
    <source>
        <dbReference type="ARBA" id="ARBA00024329"/>
    </source>
</evidence>
<dbReference type="EMBL" id="JAAIJQ010000014">
    <property type="protein sequence ID" value="NEV61561.1"/>
    <property type="molecule type" value="Genomic_DNA"/>
</dbReference>
<comment type="pathway">
    <text evidence="2">Purine metabolism; ppGpp biosynthesis; ppGpp from GDP: step 1/1.</text>
</comment>
<dbReference type="InterPro" id="IPR012675">
    <property type="entry name" value="Beta-grasp_dom_sf"/>
</dbReference>
<evidence type="ECO:0000256" key="3">
    <source>
        <dbReference type="ARBA" id="ARBA00024387"/>
    </source>
</evidence>
<dbReference type="PANTHER" id="PTHR21262">
    <property type="entry name" value="GUANOSINE-3',5'-BIS DIPHOSPHATE 3'-PYROPHOSPHOHYDROLASE"/>
    <property type="match status" value="1"/>
</dbReference>
<evidence type="ECO:0000313" key="11">
    <source>
        <dbReference type="Proteomes" id="UP000483379"/>
    </source>
</evidence>
<dbReference type="CDD" id="cd04876">
    <property type="entry name" value="ACT_RelA-SpoT"/>
    <property type="match status" value="1"/>
</dbReference>
<dbReference type="SUPFAM" id="SSF81271">
    <property type="entry name" value="TGS-like"/>
    <property type="match status" value="1"/>
</dbReference>
<dbReference type="Pfam" id="PF02824">
    <property type="entry name" value="TGS"/>
    <property type="match status" value="1"/>
</dbReference>
<dbReference type="UniPathway" id="UPA00908">
    <property type="reaction ID" value="UER00886"/>
</dbReference>
<dbReference type="GO" id="GO:0015970">
    <property type="term" value="P:guanosine tetraphosphate biosynthetic process"/>
    <property type="evidence" value="ECO:0007669"/>
    <property type="project" value="UniProtKB-UniPathway"/>
</dbReference>
<dbReference type="AlphaFoldDB" id="A0A6M0JX74"/>
<dbReference type="InterPro" id="IPR004095">
    <property type="entry name" value="TGS"/>
</dbReference>
<name>A0A6M0JX74_9GAMM</name>
<evidence type="ECO:0000256" key="5">
    <source>
        <dbReference type="RuleBase" id="RU003847"/>
    </source>
</evidence>
<dbReference type="InterPro" id="IPR006674">
    <property type="entry name" value="HD_domain"/>
</dbReference>
<dbReference type="GO" id="GO:0005886">
    <property type="term" value="C:plasma membrane"/>
    <property type="evidence" value="ECO:0007669"/>
    <property type="project" value="TreeGrafter"/>
</dbReference>
<dbReference type="EC" id="3.1.7.2" evidence="3"/>
<dbReference type="RefSeq" id="WP_164451906.1">
    <property type="nucleotide sequence ID" value="NZ_JAAIJQ010000014.1"/>
</dbReference>
<comment type="function">
    <text evidence="5">In eubacteria ppGpp (guanosine 3'-diphosphate 5'-diphosphate) is a mediator of the stringent response that coordinates a variety of cellular activities in response to changes in nutritional abundance.</text>
</comment>
<dbReference type="InterPro" id="IPR045865">
    <property type="entry name" value="ACT-like_dom_sf"/>
</dbReference>
<evidence type="ECO:0000256" key="6">
    <source>
        <dbReference type="SAM" id="MobiDB-lite"/>
    </source>
</evidence>
<comment type="caution">
    <text evidence="10">The sequence shown here is derived from an EMBL/GenBank/DDBJ whole genome shotgun (WGS) entry which is preliminary data.</text>
</comment>
<gene>
    <name evidence="10" type="ORF">G3446_06600</name>
</gene>
<dbReference type="Pfam" id="PF13328">
    <property type="entry name" value="HD_4"/>
    <property type="match status" value="1"/>
</dbReference>
<dbReference type="GO" id="GO:0042594">
    <property type="term" value="P:response to starvation"/>
    <property type="evidence" value="ECO:0007669"/>
    <property type="project" value="TreeGrafter"/>
</dbReference>
<dbReference type="InterPro" id="IPR012676">
    <property type="entry name" value="TGS-like"/>
</dbReference>
<feature type="region of interest" description="Disordered" evidence="6">
    <location>
        <begin position="1"/>
        <end position="56"/>
    </location>
</feature>
<dbReference type="NCBIfam" id="TIGR00691">
    <property type="entry name" value="spoT_relA"/>
    <property type="match status" value="1"/>
</dbReference>
<feature type="domain" description="HD" evidence="8">
    <location>
        <begin position="104"/>
        <end position="203"/>
    </location>
</feature>
<dbReference type="Gene3D" id="3.10.20.30">
    <property type="match status" value="1"/>
</dbReference>
<protein>
    <recommendedName>
        <fullName evidence="3">guanosine-3',5'-bis(diphosphate) 3'-diphosphatase</fullName>
        <ecNumber evidence="3">3.1.7.2</ecNumber>
    </recommendedName>
</protein>
<dbReference type="Gene3D" id="3.30.460.10">
    <property type="entry name" value="Beta Polymerase, domain 2"/>
    <property type="match status" value="1"/>
</dbReference>
<dbReference type="InterPro" id="IPR002912">
    <property type="entry name" value="ACT_dom"/>
</dbReference>
<dbReference type="Proteomes" id="UP000483379">
    <property type="component" value="Unassembled WGS sequence"/>
</dbReference>
<dbReference type="PROSITE" id="PS51880">
    <property type="entry name" value="TGS"/>
    <property type="match status" value="1"/>
</dbReference>
<dbReference type="PANTHER" id="PTHR21262:SF36">
    <property type="entry name" value="BIFUNCTIONAL (P)PPGPP SYNTHASE_HYDROLASE SPOT"/>
    <property type="match status" value="1"/>
</dbReference>
<comment type="similarity">
    <text evidence="5">Belongs to the relA/spoT family.</text>
</comment>
<dbReference type="Pfam" id="PF04607">
    <property type="entry name" value="RelA_SpoT"/>
    <property type="match status" value="1"/>
</dbReference>
<dbReference type="SUPFAM" id="SSF81301">
    <property type="entry name" value="Nucleotidyltransferase"/>
    <property type="match status" value="1"/>
</dbReference>
<dbReference type="InterPro" id="IPR033655">
    <property type="entry name" value="TGS_RelA/SpoT"/>
</dbReference>
<dbReference type="GO" id="GO:0008728">
    <property type="term" value="F:GTP diphosphokinase activity"/>
    <property type="evidence" value="ECO:0007669"/>
    <property type="project" value="TreeGrafter"/>
</dbReference>
<keyword evidence="1" id="KW-0378">Hydrolase</keyword>
<feature type="domain" description="ACT" evidence="7">
    <location>
        <begin position="694"/>
        <end position="768"/>
    </location>
</feature>
<dbReference type="Gene3D" id="3.30.70.260">
    <property type="match status" value="1"/>
</dbReference>
<dbReference type="FunFam" id="3.30.460.10:FF:000001">
    <property type="entry name" value="GTP pyrophosphokinase RelA"/>
    <property type="match status" value="1"/>
</dbReference>
<proteinExistence type="inferred from homology"/>
<dbReference type="Pfam" id="PF13291">
    <property type="entry name" value="ACT_4"/>
    <property type="match status" value="1"/>
</dbReference>
<dbReference type="FunFam" id="1.10.3210.10:FF:000001">
    <property type="entry name" value="GTP pyrophosphokinase RelA"/>
    <property type="match status" value="1"/>
</dbReference>
<evidence type="ECO:0000259" key="8">
    <source>
        <dbReference type="PROSITE" id="PS51831"/>
    </source>
</evidence>
<dbReference type="GO" id="GO:0008893">
    <property type="term" value="F:guanosine-3',5'-bis(diphosphate) 3'-diphosphatase activity"/>
    <property type="evidence" value="ECO:0007669"/>
    <property type="project" value="UniProtKB-EC"/>
</dbReference>
<evidence type="ECO:0000259" key="9">
    <source>
        <dbReference type="PROSITE" id="PS51880"/>
    </source>
</evidence>
<sequence length="769" mass="84887">MTEPALAGLRQPAPQAGASDSGGVTDLGGASQSPAVSHKPRAPSAPAAGTGSGEAQDDTRYLISDLCAFLESYLPPEQISECYRAYLYGAEAHEGQKRKSGEPYIYHPLAVARILAEMRMDYQCLIAALLHDVIEDTQIAKEQLAAEFGEAVAELVDGVSKLTQIDFRSRAEAQAASLQKMLLAMTRDIRVILIKLADRLHNMRTLDAMSSEACRRISRETLEIFAPIANRLGINWIRVELEELGFAHYWPWRRHVIQRAVQRTSGARIEMVSTVETALKRALHQEDIQGAVEGRRKHLHGIYRKMKDKSRGFSELVDVFAFRVTVDRVDTCYRVLGLVHNLYKPVPGRFKDYIAIPKANGYQSLHTALVGPQGIQIEIQIRTQDMHRVAESGIAAHWMYKTGSQSGSSPTALAADWLQNLLEMQREAGNSVEFLEHVKVDLFPGEVYVFTPKGRILSLKRGATVVDFAYAIHSDVGSNCVAARIDRRMAPLSTVLRSGQTVEIITAPGARPNPGWLNFVMTAKARVNIRGHLKKVKSREARAFGKRLLNAELSAFSIDIDGVDPIRLAAYLEDGGLRDLGELLDDIGLGNRLATLVARRLVGVEGDQVPSRPLGNSDIHHHRLAIRGTEGMVVNFARCCRPIPGDDITAVFSPGRGIVVHRTECRNLGSLETKGDKRLSVEWSHEPEGEFSTEIRVEVSNRRGALAVVAGAIAEQGSNIENVQTAEKDGMITDLGFQLQVRSRAHLASIMRRLRLISLVTRITRVTRS</sequence>
<dbReference type="PROSITE" id="PS51671">
    <property type="entry name" value="ACT"/>
    <property type="match status" value="1"/>
</dbReference>
<reference evidence="10 11" key="1">
    <citation type="submission" date="2020-02" db="EMBL/GenBank/DDBJ databases">
        <title>Genome sequences of Thiorhodococcus mannitoliphagus and Thiorhodococcus minor, purple sulfur photosynthetic bacteria in the gammaproteobacterial family, Chromatiaceae.</title>
        <authorList>
            <person name="Aviles F.A."/>
            <person name="Meyer T.E."/>
            <person name="Kyndt J.A."/>
        </authorList>
    </citation>
    <scope>NUCLEOTIDE SEQUENCE [LARGE SCALE GENOMIC DNA]</scope>
    <source>
        <strain evidence="10 11">DSM 11518</strain>
    </source>
</reference>
<evidence type="ECO:0000313" key="10">
    <source>
        <dbReference type="EMBL" id="NEV61561.1"/>
    </source>
</evidence>
<dbReference type="CDD" id="cd05399">
    <property type="entry name" value="NT_Rel-Spo_like"/>
    <property type="match status" value="1"/>
</dbReference>
<feature type="domain" description="TGS" evidence="9">
    <location>
        <begin position="445"/>
        <end position="506"/>
    </location>
</feature>
<dbReference type="SUPFAM" id="SSF109604">
    <property type="entry name" value="HD-domain/PDEase-like"/>
    <property type="match status" value="1"/>
</dbReference>
<dbReference type="InterPro" id="IPR007685">
    <property type="entry name" value="RelA_SpoT"/>
</dbReference>
<evidence type="ECO:0000256" key="4">
    <source>
        <dbReference type="ARBA" id="ARBA00047968"/>
    </source>
</evidence>
<comment type="catalytic activity">
    <reaction evidence="4">
        <text>guanosine 3',5'-bis(diphosphate) + H2O = GDP + diphosphate + H(+)</text>
        <dbReference type="Rhea" id="RHEA:14253"/>
        <dbReference type="ChEBI" id="CHEBI:15377"/>
        <dbReference type="ChEBI" id="CHEBI:15378"/>
        <dbReference type="ChEBI" id="CHEBI:33019"/>
        <dbReference type="ChEBI" id="CHEBI:58189"/>
        <dbReference type="ChEBI" id="CHEBI:77828"/>
        <dbReference type="EC" id="3.1.7.2"/>
    </reaction>
</comment>
<dbReference type="InterPro" id="IPR043519">
    <property type="entry name" value="NT_sf"/>
</dbReference>
<dbReference type="SMART" id="SM00954">
    <property type="entry name" value="RelA_SpoT"/>
    <property type="match status" value="1"/>
</dbReference>
<dbReference type="PROSITE" id="PS51831">
    <property type="entry name" value="HD"/>
    <property type="match status" value="1"/>
</dbReference>
<accession>A0A6M0JX74</accession>
<dbReference type="InterPro" id="IPR003607">
    <property type="entry name" value="HD/PDEase_dom"/>
</dbReference>
<dbReference type="CDD" id="cd00077">
    <property type="entry name" value="HDc"/>
    <property type="match status" value="1"/>
</dbReference>
<dbReference type="SUPFAM" id="SSF55021">
    <property type="entry name" value="ACT-like"/>
    <property type="match status" value="1"/>
</dbReference>
<keyword evidence="11" id="KW-1185">Reference proteome</keyword>
<dbReference type="CDD" id="cd01668">
    <property type="entry name" value="TGS_RSH"/>
    <property type="match status" value="1"/>
</dbReference>
<dbReference type="InterPro" id="IPR004811">
    <property type="entry name" value="RelA/Spo_fam"/>
</dbReference>